<dbReference type="GO" id="GO:0042777">
    <property type="term" value="P:proton motive force-driven plasma membrane ATP synthesis"/>
    <property type="evidence" value="ECO:0007669"/>
    <property type="project" value="TreeGrafter"/>
</dbReference>
<evidence type="ECO:0000256" key="1">
    <source>
        <dbReference type="ARBA" id="ARBA00004141"/>
    </source>
</evidence>
<dbReference type="Pfam" id="PF00119">
    <property type="entry name" value="ATP-synt_A"/>
    <property type="match status" value="1"/>
</dbReference>
<gene>
    <name evidence="11" type="primary">atpB</name>
    <name evidence="13" type="ORF">A2848_00820</name>
</gene>
<feature type="transmembrane region" description="Helical" evidence="11">
    <location>
        <begin position="173"/>
        <end position="191"/>
    </location>
</feature>
<dbReference type="GO" id="GO:0005886">
    <property type="term" value="C:plasma membrane"/>
    <property type="evidence" value="ECO:0007669"/>
    <property type="project" value="UniProtKB-SubCell"/>
</dbReference>
<dbReference type="Proteomes" id="UP000176329">
    <property type="component" value="Unassembled WGS sequence"/>
</dbReference>
<comment type="caution">
    <text evidence="13">The sequence shown here is derived from an EMBL/GenBank/DDBJ whole genome shotgun (WGS) entry which is preliminary data.</text>
</comment>
<evidence type="ECO:0000256" key="9">
    <source>
        <dbReference type="ARBA" id="ARBA00023136"/>
    </source>
</evidence>
<keyword evidence="11" id="KW-1003">Cell membrane</keyword>
<evidence type="ECO:0000256" key="6">
    <source>
        <dbReference type="ARBA" id="ARBA00022781"/>
    </source>
</evidence>
<keyword evidence="8 11" id="KW-0406">Ion transport</keyword>
<dbReference type="InterPro" id="IPR000568">
    <property type="entry name" value="ATP_synth_F0_asu"/>
</dbReference>
<dbReference type="EMBL" id="MFPV01000006">
    <property type="protein sequence ID" value="OGH63341.1"/>
    <property type="molecule type" value="Genomic_DNA"/>
</dbReference>
<dbReference type="NCBIfam" id="TIGR01131">
    <property type="entry name" value="ATP_synt_6_or_A"/>
    <property type="match status" value="1"/>
</dbReference>
<protein>
    <recommendedName>
        <fullName evidence="11 12">ATP synthase subunit a</fullName>
    </recommendedName>
    <alternativeName>
        <fullName evidence="11">ATP synthase F0 sector subunit a</fullName>
    </alternativeName>
    <alternativeName>
        <fullName evidence="11">F-ATPase subunit 6</fullName>
    </alternativeName>
</protein>
<feature type="transmembrane region" description="Helical" evidence="11">
    <location>
        <begin position="203"/>
        <end position="227"/>
    </location>
</feature>
<keyword evidence="6 11" id="KW-0375">Hydrogen ion transport</keyword>
<comment type="subcellular location">
    <subcellularLocation>
        <location evidence="11 12">Cell membrane</location>
        <topology evidence="11 12">Multi-pass membrane protein</topology>
    </subcellularLocation>
    <subcellularLocation>
        <location evidence="1">Membrane</location>
        <topology evidence="1">Multi-pass membrane protein</topology>
    </subcellularLocation>
</comment>
<keyword evidence="7 11" id="KW-1133">Transmembrane helix</keyword>
<accession>A0A1F6LVB7</accession>
<dbReference type="InterPro" id="IPR035908">
    <property type="entry name" value="F0_ATP_A_sf"/>
</dbReference>
<keyword evidence="3 11" id="KW-0813">Transport</keyword>
<dbReference type="AlphaFoldDB" id="A0A1F6LVB7"/>
<feature type="transmembrane region" description="Helical" evidence="11">
    <location>
        <begin position="23"/>
        <end position="43"/>
    </location>
</feature>
<keyword evidence="4 11" id="KW-0138">CF(0)</keyword>
<keyword evidence="5 11" id="KW-0812">Transmembrane</keyword>
<dbReference type="PANTHER" id="PTHR42823:SF3">
    <property type="entry name" value="ATP SYNTHASE SUBUNIT A, CHLOROPLASTIC"/>
    <property type="match status" value="1"/>
</dbReference>
<keyword evidence="9 11" id="KW-0472">Membrane</keyword>
<feature type="transmembrane region" description="Helical" evidence="11">
    <location>
        <begin position="234"/>
        <end position="255"/>
    </location>
</feature>
<evidence type="ECO:0000256" key="7">
    <source>
        <dbReference type="ARBA" id="ARBA00022989"/>
    </source>
</evidence>
<keyword evidence="10 11" id="KW-0066">ATP synthesis</keyword>
<evidence type="ECO:0000256" key="4">
    <source>
        <dbReference type="ARBA" id="ARBA00022547"/>
    </source>
</evidence>
<dbReference type="InterPro" id="IPR023011">
    <property type="entry name" value="ATP_synth_F0_asu_AS"/>
</dbReference>
<dbReference type="CDD" id="cd00310">
    <property type="entry name" value="ATP-synt_Fo_a_6"/>
    <property type="match status" value="1"/>
</dbReference>
<evidence type="ECO:0000256" key="11">
    <source>
        <dbReference type="HAMAP-Rule" id="MF_01393"/>
    </source>
</evidence>
<evidence type="ECO:0000256" key="5">
    <source>
        <dbReference type="ARBA" id="ARBA00022692"/>
    </source>
</evidence>
<reference evidence="13 14" key="1">
    <citation type="journal article" date="2016" name="Nat. Commun.">
        <title>Thousands of microbial genomes shed light on interconnected biogeochemical processes in an aquifer system.</title>
        <authorList>
            <person name="Anantharaman K."/>
            <person name="Brown C.T."/>
            <person name="Hug L.A."/>
            <person name="Sharon I."/>
            <person name="Castelle C.J."/>
            <person name="Probst A.J."/>
            <person name="Thomas B.C."/>
            <person name="Singh A."/>
            <person name="Wilkins M.J."/>
            <person name="Karaoz U."/>
            <person name="Brodie E.L."/>
            <person name="Williams K.H."/>
            <person name="Hubbard S.S."/>
            <person name="Banfield J.F."/>
        </authorList>
    </citation>
    <scope>NUCLEOTIDE SEQUENCE [LARGE SCALE GENOMIC DNA]</scope>
</reference>
<dbReference type="GO" id="GO:0046933">
    <property type="term" value="F:proton-transporting ATP synthase activity, rotational mechanism"/>
    <property type="evidence" value="ECO:0007669"/>
    <property type="project" value="UniProtKB-UniRule"/>
</dbReference>
<evidence type="ECO:0000256" key="2">
    <source>
        <dbReference type="ARBA" id="ARBA00006810"/>
    </source>
</evidence>
<organism evidence="13 14">
    <name type="scientific">Candidatus Magasanikbacteria bacterium RIFCSPHIGHO2_01_FULL_50_8</name>
    <dbReference type="NCBI Taxonomy" id="1798674"/>
    <lineage>
        <taxon>Bacteria</taxon>
        <taxon>Candidatus Magasanikiibacteriota</taxon>
    </lineage>
</organism>
<evidence type="ECO:0000256" key="8">
    <source>
        <dbReference type="ARBA" id="ARBA00023065"/>
    </source>
</evidence>
<dbReference type="PANTHER" id="PTHR42823">
    <property type="entry name" value="ATP SYNTHASE SUBUNIT A, CHLOROPLASTIC"/>
    <property type="match status" value="1"/>
</dbReference>
<evidence type="ECO:0000256" key="10">
    <source>
        <dbReference type="ARBA" id="ARBA00023310"/>
    </source>
</evidence>
<evidence type="ECO:0000313" key="14">
    <source>
        <dbReference type="Proteomes" id="UP000176329"/>
    </source>
</evidence>
<evidence type="ECO:0000256" key="3">
    <source>
        <dbReference type="ARBA" id="ARBA00022448"/>
    </source>
</evidence>
<evidence type="ECO:0000313" key="13">
    <source>
        <dbReference type="EMBL" id="OGH63341.1"/>
    </source>
</evidence>
<feature type="transmembrane region" description="Helical" evidence="11">
    <location>
        <begin position="129"/>
        <end position="152"/>
    </location>
</feature>
<dbReference type="HAMAP" id="MF_01393">
    <property type="entry name" value="ATP_synth_a_bact"/>
    <property type="match status" value="1"/>
</dbReference>
<dbReference type="PRINTS" id="PR00123">
    <property type="entry name" value="ATPASEA"/>
</dbReference>
<dbReference type="GO" id="GO:0045259">
    <property type="term" value="C:proton-transporting ATP synthase complex"/>
    <property type="evidence" value="ECO:0007669"/>
    <property type="project" value="UniProtKB-KW"/>
</dbReference>
<sequence>MSIPLAAEPIAHIAGLTVTNSLINAWIAAIILIIAAAAIRFGARQRPGKFQSAVEMLFEFFLKTFDSVTHDRVRTRKFFPVVTTLFLFILISNWLGQLPGTGTFGIWEMVHGELELVPLLRPATSDLNLTLGLGIFAILLTHVMGIGALGFFRHAGKFIQIRKLFTSFNKGPIAMLTAIIDFGAGLIEAVGEFARAISLSLRLFGNVFAGEVLITVMLGLAAFVIPLPFQALELLVGVIQATVFSVLTLVFLTLATEPPHGEHAEEHATAEH</sequence>
<evidence type="ECO:0000256" key="12">
    <source>
        <dbReference type="RuleBase" id="RU000483"/>
    </source>
</evidence>
<proteinExistence type="inferred from homology"/>
<comment type="function">
    <text evidence="11 12">Key component of the proton channel; it plays a direct role in the translocation of protons across the membrane.</text>
</comment>
<dbReference type="PROSITE" id="PS00449">
    <property type="entry name" value="ATPASE_A"/>
    <property type="match status" value="1"/>
</dbReference>
<comment type="similarity">
    <text evidence="2 11 12">Belongs to the ATPase A chain family.</text>
</comment>
<dbReference type="Gene3D" id="1.20.120.220">
    <property type="entry name" value="ATP synthase, F0 complex, subunit A"/>
    <property type="match status" value="1"/>
</dbReference>
<dbReference type="SUPFAM" id="SSF81336">
    <property type="entry name" value="F1F0 ATP synthase subunit A"/>
    <property type="match status" value="1"/>
</dbReference>
<name>A0A1F6LVB7_9BACT</name>
<feature type="transmembrane region" description="Helical" evidence="11">
    <location>
        <begin position="78"/>
        <end position="95"/>
    </location>
</feature>
<dbReference type="InterPro" id="IPR045082">
    <property type="entry name" value="ATP_syn_F0_a_bact/chloroplast"/>
</dbReference>